<sequence length="347" mass="38867">MLPTRDSIPVSSGVKNRNTKRKFPGDVGGVGKKGRNADLNTPKLPSHGYPLDHPFNKDGYRYLLAEPDPHAPFRQEFDESSDWAGKPIPGWLYRTLVPSTVLLALHDSAPQLKISEDRLSVTGEKGYCTVRATHCISKGTWYWEATIDNMPEGSAARLGWGQDYANLQAPLGYDKFGYSWRSKKGTKFHESAGKKFSTGYGEGDTVGFLLILPEVVTTKRIPQTYKDRPLVKFKSHLYYEEKDNVSECLKKLSTVPGSKMMCFKNGELQGVAFEEIYGGSYYPTLSLHKSATVSVNFGPNFKFAPNTDIVYKAMNQKAEEAICEQTMADIIYLTENEGKLRLDNFVM</sequence>
<evidence type="ECO:0000313" key="6">
    <source>
        <dbReference type="RefSeq" id="XP_017774284.1"/>
    </source>
</evidence>
<evidence type="ECO:0000313" key="5">
    <source>
        <dbReference type="Proteomes" id="UP000695000"/>
    </source>
</evidence>
<evidence type="ECO:0000256" key="3">
    <source>
        <dbReference type="SAM" id="MobiDB-lite"/>
    </source>
</evidence>
<name>A0ABM1MI84_NICVS</name>
<gene>
    <name evidence="6" type="primary">LOC108561030</name>
</gene>
<dbReference type="GeneID" id="108561030"/>
<keyword evidence="6" id="KW-0489">Methyltransferase</keyword>
<dbReference type="PROSITE" id="PS50188">
    <property type="entry name" value="B302_SPRY"/>
    <property type="match status" value="1"/>
</dbReference>
<dbReference type="Pfam" id="PF00622">
    <property type="entry name" value="SPRY"/>
    <property type="match status" value="1"/>
</dbReference>
<dbReference type="InterPro" id="IPR013320">
    <property type="entry name" value="ConA-like_dom_sf"/>
</dbReference>
<evidence type="ECO:0000259" key="4">
    <source>
        <dbReference type="PROSITE" id="PS50188"/>
    </source>
</evidence>
<dbReference type="PANTHER" id="PTHR10598">
    <property type="entry name" value="SET1/ASH2 HISTONE METHYLTRANSFERASE COMPLEX SUBUNIT ASH2"/>
    <property type="match status" value="1"/>
</dbReference>
<dbReference type="RefSeq" id="XP_017774284.1">
    <property type="nucleotide sequence ID" value="XM_017918795.1"/>
</dbReference>
<protein>
    <submittedName>
        <fullName evidence="6">Set1/Ash2 histone methyltransferase complex subunit ASH2 isoform X2</fullName>
    </submittedName>
</protein>
<comment type="subcellular location">
    <subcellularLocation>
        <location evidence="1">Nucleus</location>
    </subcellularLocation>
</comment>
<dbReference type="SMART" id="SM00449">
    <property type="entry name" value="SPRY"/>
    <property type="match status" value="1"/>
</dbReference>
<reference evidence="6" key="1">
    <citation type="submission" date="2025-08" db="UniProtKB">
        <authorList>
            <consortium name="RefSeq"/>
        </authorList>
    </citation>
    <scope>IDENTIFICATION</scope>
    <source>
        <tissue evidence="6">Whole Larva</tissue>
    </source>
</reference>
<accession>A0ABM1MI84</accession>
<dbReference type="GO" id="GO:0032259">
    <property type="term" value="P:methylation"/>
    <property type="evidence" value="ECO:0007669"/>
    <property type="project" value="UniProtKB-KW"/>
</dbReference>
<feature type="region of interest" description="Disordered" evidence="3">
    <location>
        <begin position="1"/>
        <end position="50"/>
    </location>
</feature>
<dbReference type="InterPro" id="IPR043136">
    <property type="entry name" value="B30.2/SPRY_sf"/>
</dbReference>
<dbReference type="PANTHER" id="PTHR10598:SF0">
    <property type="entry name" value="SET1_ASH2 HISTONE METHYLTRANSFERASE COMPLEX SUBUNIT ASH2"/>
    <property type="match status" value="1"/>
</dbReference>
<feature type="domain" description="B30.2/SPRY" evidence="4">
    <location>
        <begin position="80"/>
        <end position="302"/>
    </location>
</feature>
<proteinExistence type="predicted"/>
<dbReference type="SUPFAM" id="SSF49899">
    <property type="entry name" value="Concanavalin A-like lectins/glucanases"/>
    <property type="match status" value="1"/>
</dbReference>
<dbReference type="Gene3D" id="2.60.120.920">
    <property type="match status" value="1"/>
</dbReference>
<keyword evidence="2" id="KW-0539">Nucleus</keyword>
<keyword evidence="5" id="KW-1185">Reference proteome</keyword>
<evidence type="ECO:0000256" key="2">
    <source>
        <dbReference type="ARBA" id="ARBA00023242"/>
    </source>
</evidence>
<dbReference type="Proteomes" id="UP000695000">
    <property type="component" value="Unplaced"/>
</dbReference>
<organism evidence="5 6">
    <name type="scientific">Nicrophorus vespilloides</name>
    <name type="common">Boreal carrion beetle</name>
    <dbReference type="NCBI Taxonomy" id="110193"/>
    <lineage>
        <taxon>Eukaryota</taxon>
        <taxon>Metazoa</taxon>
        <taxon>Ecdysozoa</taxon>
        <taxon>Arthropoda</taxon>
        <taxon>Hexapoda</taxon>
        <taxon>Insecta</taxon>
        <taxon>Pterygota</taxon>
        <taxon>Neoptera</taxon>
        <taxon>Endopterygota</taxon>
        <taxon>Coleoptera</taxon>
        <taxon>Polyphaga</taxon>
        <taxon>Staphyliniformia</taxon>
        <taxon>Silphidae</taxon>
        <taxon>Nicrophorinae</taxon>
        <taxon>Nicrophorus</taxon>
    </lineage>
</organism>
<dbReference type="InterPro" id="IPR037353">
    <property type="entry name" value="ASH2"/>
</dbReference>
<dbReference type="InterPro" id="IPR001870">
    <property type="entry name" value="B30.2/SPRY"/>
</dbReference>
<evidence type="ECO:0000256" key="1">
    <source>
        <dbReference type="ARBA" id="ARBA00004123"/>
    </source>
</evidence>
<dbReference type="InterPro" id="IPR003877">
    <property type="entry name" value="SPRY_dom"/>
</dbReference>
<dbReference type="CDD" id="cd12872">
    <property type="entry name" value="SPRY_Ash2"/>
    <property type="match status" value="1"/>
</dbReference>
<dbReference type="GO" id="GO:0008168">
    <property type="term" value="F:methyltransferase activity"/>
    <property type="evidence" value="ECO:0007669"/>
    <property type="project" value="UniProtKB-KW"/>
</dbReference>
<keyword evidence="6" id="KW-0808">Transferase</keyword>